<proteinExistence type="predicted"/>
<dbReference type="NCBIfam" id="TIGR01509">
    <property type="entry name" value="HAD-SF-IA-v3"/>
    <property type="match status" value="1"/>
</dbReference>
<name>A0ABY8C8I4_9GAMM</name>
<evidence type="ECO:0000313" key="2">
    <source>
        <dbReference type="Proteomes" id="UP001222275"/>
    </source>
</evidence>
<dbReference type="Gene3D" id="3.40.50.1000">
    <property type="entry name" value="HAD superfamily/HAD-like"/>
    <property type="match status" value="1"/>
</dbReference>
<dbReference type="InterPro" id="IPR036412">
    <property type="entry name" value="HAD-like_sf"/>
</dbReference>
<dbReference type="PANTHER" id="PTHR43434:SF3">
    <property type="entry name" value="GMP_IMP NUCLEOTIDASE YRFG"/>
    <property type="match status" value="1"/>
</dbReference>
<reference evidence="1 2" key="1">
    <citation type="submission" date="2022-06" db="EMBL/GenBank/DDBJ databases">
        <title>Thiomicrohabdus sp. nov, an obligately chemolithoautotrophic, sulfur-oxidizing bacterium isolated from beach of Guanyin Mountain. Amoy.</title>
        <authorList>
            <person name="Zhu H."/>
        </authorList>
    </citation>
    <scope>NUCLEOTIDE SEQUENCE [LARGE SCALE GENOMIC DNA]</scope>
    <source>
        <strain evidence="1 2">XGS-01</strain>
    </source>
</reference>
<dbReference type="Proteomes" id="UP001222275">
    <property type="component" value="Chromosome"/>
</dbReference>
<dbReference type="PANTHER" id="PTHR43434">
    <property type="entry name" value="PHOSPHOGLYCOLATE PHOSPHATASE"/>
    <property type="match status" value="1"/>
</dbReference>
<accession>A0ABY8C8I4</accession>
<dbReference type="EC" id="3.1.3.5" evidence="1"/>
<dbReference type="RefSeq" id="WP_275594531.1">
    <property type="nucleotide sequence ID" value="NZ_CP102381.1"/>
</dbReference>
<dbReference type="InterPro" id="IPR050155">
    <property type="entry name" value="HAD-like_hydrolase_sf"/>
</dbReference>
<gene>
    <name evidence="1" type="primary">yrfG</name>
    <name evidence="1" type="ORF">NR989_09660</name>
</gene>
<dbReference type="SFLD" id="SFLDG01129">
    <property type="entry name" value="C1.5:_HAD__Beta-PGM__Phosphata"/>
    <property type="match status" value="1"/>
</dbReference>
<dbReference type="NCBIfam" id="NF011564">
    <property type="entry name" value="PRK14988.1"/>
    <property type="match status" value="1"/>
</dbReference>
<dbReference type="GO" id="GO:0008253">
    <property type="term" value="F:5'-nucleotidase activity"/>
    <property type="evidence" value="ECO:0007669"/>
    <property type="project" value="UniProtKB-EC"/>
</dbReference>
<dbReference type="InterPro" id="IPR023214">
    <property type="entry name" value="HAD_sf"/>
</dbReference>
<dbReference type="InterPro" id="IPR006439">
    <property type="entry name" value="HAD-SF_hydro_IA"/>
</dbReference>
<dbReference type="Pfam" id="PF00702">
    <property type="entry name" value="Hydrolase"/>
    <property type="match status" value="1"/>
</dbReference>
<dbReference type="SUPFAM" id="SSF56784">
    <property type="entry name" value="HAD-like"/>
    <property type="match status" value="1"/>
</dbReference>
<keyword evidence="1" id="KW-0378">Hydrolase</keyword>
<dbReference type="SFLD" id="SFLDS00003">
    <property type="entry name" value="Haloacid_Dehalogenase"/>
    <property type="match status" value="1"/>
</dbReference>
<evidence type="ECO:0000313" key="1">
    <source>
        <dbReference type="EMBL" id="WEJ62273.1"/>
    </source>
</evidence>
<organism evidence="1 2">
    <name type="scientific">Thiomicrorhabdus lithotrophica</name>
    <dbReference type="NCBI Taxonomy" id="2949997"/>
    <lineage>
        <taxon>Bacteria</taxon>
        <taxon>Pseudomonadati</taxon>
        <taxon>Pseudomonadota</taxon>
        <taxon>Gammaproteobacteria</taxon>
        <taxon>Thiotrichales</taxon>
        <taxon>Piscirickettsiaceae</taxon>
        <taxon>Thiomicrorhabdus</taxon>
    </lineage>
</organism>
<sequence length="227" mass="26424">MTQTSRTSLIDWSNIETVLLDMDGTLLDLHFDWNFWMDVIPQAYADKNNIDLVHAKALIHERIHSQTGTLNWYCLDYWTEILDLPIAELKRELRHQIKVHPEVMEFLAFLKAQNKTVVMVTNAHRDSLAVKLEMTEIGNYFDRMISSHDFGMPKEDVAIWTEIQNVVPYNPQKTLLIDDNVHALTTAQQYGIKHLLCAIFVSPKLDPIDPKGFPHFSKYSEIMPRKF</sequence>
<protein>
    <submittedName>
        <fullName evidence="1">GMP/IMP nucleotidase</fullName>
        <ecNumber evidence="1">3.1.3.5</ecNumber>
    </submittedName>
</protein>
<keyword evidence="2" id="KW-1185">Reference proteome</keyword>
<dbReference type="EMBL" id="CP102381">
    <property type="protein sequence ID" value="WEJ62273.1"/>
    <property type="molecule type" value="Genomic_DNA"/>
</dbReference>